<evidence type="ECO:0000256" key="1">
    <source>
        <dbReference type="SAM" id="Phobius"/>
    </source>
</evidence>
<feature type="transmembrane region" description="Helical" evidence="1">
    <location>
        <begin position="190"/>
        <end position="213"/>
    </location>
</feature>
<proteinExistence type="predicted"/>
<dbReference type="EMBL" id="JAPQKO010000008">
    <property type="protein sequence ID" value="KAJ5151803.1"/>
    <property type="molecule type" value="Genomic_DNA"/>
</dbReference>
<accession>A0A9W9HKT7</accession>
<gene>
    <name evidence="2" type="ORF">N7492_010098</name>
</gene>
<feature type="transmembrane region" description="Helical" evidence="1">
    <location>
        <begin position="158"/>
        <end position="178"/>
    </location>
</feature>
<keyword evidence="3" id="KW-1185">Reference proteome</keyword>
<keyword evidence="1" id="KW-1133">Transmembrane helix</keyword>
<dbReference type="AlphaFoldDB" id="A0A9W9HKT7"/>
<organism evidence="2 3">
    <name type="scientific">Penicillium capsulatum</name>
    <dbReference type="NCBI Taxonomy" id="69766"/>
    <lineage>
        <taxon>Eukaryota</taxon>
        <taxon>Fungi</taxon>
        <taxon>Dikarya</taxon>
        <taxon>Ascomycota</taxon>
        <taxon>Pezizomycotina</taxon>
        <taxon>Eurotiomycetes</taxon>
        <taxon>Eurotiomycetidae</taxon>
        <taxon>Eurotiales</taxon>
        <taxon>Aspergillaceae</taxon>
        <taxon>Penicillium</taxon>
    </lineage>
</organism>
<name>A0A9W9HKT7_9EURO</name>
<dbReference type="Proteomes" id="UP001146351">
    <property type="component" value="Unassembled WGS sequence"/>
</dbReference>
<evidence type="ECO:0000313" key="3">
    <source>
        <dbReference type="Proteomes" id="UP001146351"/>
    </source>
</evidence>
<reference evidence="2" key="1">
    <citation type="submission" date="2022-11" db="EMBL/GenBank/DDBJ databases">
        <authorList>
            <person name="Petersen C."/>
        </authorList>
    </citation>
    <scope>NUCLEOTIDE SEQUENCE</scope>
    <source>
        <strain evidence="2">IBT 21917</strain>
    </source>
</reference>
<keyword evidence="1" id="KW-0472">Membrane</keyword>
<evidence type="ECO:0000313" key="2">
    <source>
        <dbReference type="EMBL" id="KAJ5151803.1"/>
    </source>
</evidence>
<feature type="transmembrane region" description="Helical" evidence="1">
    <location>
        <begin position="420"/>
        <end position="442"/>
    </location>
</feature>
<sequence>MKPQACQRGCREEPGLSVADRETQLPTIAPGRHSLGDESHGGIEDRPVEWWQASLIFHSNLQSLHSLQKHPHEWADLIQNGLRNLPTELRDQICEILRVGFICFLLGTHGLAISTVQEIIHAHPSGSILGVSLAVPVAFLLIFMVFPRHWERAGNSSPRNLILASASTLAYMALNTHSEVLAISFTDRHWVYVTLAGVIFGYAAYIAMITFSFELKGIQDIPRALGIVQRCEMILYADMMIVIDVFVQPGADPAATALRPLCDGIAIPTLVVGGIVDIYVAAKFMHWQMSQDWRLKRTHPFQKQVLWNLISVALSLMPSVLRREVSRVWQWMGSRPFQKRVVKAIIWSPLYPISWIFVAVVLIVRCFFRGLLISCGLLRLMGYVPNIVISRLLFGSLRSYVDRYSANMSRRHRRRFRLDVILWCLTLIISVIGIFTSLYAVWWNLRQVL</sequence>
<reference evidence="2" key="2">
    <citation type="journal article" date="2023" name="IMA Fungus">
        <title>Comparative genomic study of the Penicillium genus elucidates a diverse pangenome and 15 lateral gene transfer events.</title>
        <authorList>
            <person name="Petersen C."/>
            <person name="Sorensen T."/>
            <person name="Nielsen M.R."/>
            <person name="Sondergaard T.E."/>
            <person name="Sorensen J.L."/>
            <person name="Fitzpatrick D.A."/>
            <person name="Frisvad J.C."/>
            <person name="Nielsen K.L."/>
        </authorList>
    </citation>
    <scope>NUCLEOTIDE SEQUENCE</scope>
    <source>
        <strain evidence="2">IBT 21917</strain>
    </source>
</reference>
<protein>
    <submittedName>
        <fullName evidence="2">Uncharacterized protein</fullName>
    </submittedName>
</protein>
<feature type="transmembrane region" description="Helical" evidence="1">
    <location>
        <begin position="341"/>
        <end position="364"/>
    </location>
</feature>
<feature type="transmembrane region" description="Helical" evidence="1">
    <location>
        <begin position="265"/>
        <end position="285"/>
    </location>
</feature>
<feature type="transmembrane region" description="Helical" evidence="1">
    <location>
        <begin position="370"/>
        <end position="394"/>
    </location>
</feature>
<keyword evidence="1" id="KW-0812">Transmembrane</keyword>
<feature type="transmembrane region" description="Helical" evidence="1">
    <location>
        <begin position="128"/>
        <end position="146"/>
    </location>
</feature>
<comment type="caution">
    <text evidence="2">The sequence shown here is derived from an EMBL/GenBank/DDBJ whole genome shotgun (WGS) entry which is preliminary data.</text>
</comment>